<evidence type="ECO:0000256" key="1">
    <source>
        <dbReference type="ARBA" id="ARBA00022630"/>
    </source>
</evidence>
<gene>
    <name evidence="4" type="ORF">NKR23_g1059</name>
</gene>
<keyword evidence="3" id="KW-0560">Oxidoreductase</keyword>
<dbReference type="InterPro" id="IPR004136">
    <property type="entry name" value="NMO"/>
</dbReference>
<dbReference type="EMBL" id="JANBVO010000002">
    <property type="protein sequence ID" value="KAJ9156470.1"/>
    <property type="molecule type" value="Genomic_DNA"/>
</dbReference>
<dbReference type="GO" id="GO:0018580">
    <property type="term" value="F:nitronate monooxygenase activity"/>
    <property type="evidence" value="ECO:0007669"/>
    <property type="project" value="InterPro"/>
</dbReference>
<comment type="caution">
    <text evidence="4">The sequence shown here is derived from an EMBL/GenBank/DDBJ whole genome shotgun (WGS) entry which is preliminary data.</text>
</comment>
<dbReference type="InterPro" id="IPR013785">
    <property type="entry name" value="Aldolase_TIM"/>
</dbReference>
<dbReference type="Pfam" id="PF03060">
    <property type="entry name" value="NMO"/>
    <property type="match status" value="1"/>
</dbReference>
<keyword evidence="4" id="KW-0503">Monooxygenase</keyword>
<reference evidence="4" key="1">
    <citation type="submission" date="2022-07" db="EMBL/GenBank/DDBJ databases">
        <title>Fungi with potential for degradation of polypropylene.</title>
        <authorList>
            <person name="Gostincar C."/>
        </authorList>
    </citation>
    <scope>NUCLEOTIDE SEQUENCE</scope>
    <source>
        <strain evidence="4">EXF-13308</strain>
    </source>
</reference>
<name>A0AA38S572_9PEZI</name>
<keyword evidence="2" id="KW-0288">FMN</keyword>
<organism evidence="4 5">
    <name type="scientific">Pleurostoma richardsiae</name>
    <dbReference type="NCBI Taxonomy" id="41990"/>
    <lineage>
        <taxon>Eukaryota</taxon>
        <taxon>Fungi</taxon>
        <taxon>Dikarya</taxon>
        <taxon>Ascomycota</taxon>
        <taxon>Pezizomycotina</taxon>
        <taxon>Sordariomycetes</taxon>
        <taxon>Sordariomycetidae</taxon>
        <taxon>Calosphaeriales</taxon>
        <taxon>Pleurostomataceae</taxon>
        <taxon>Pleurostoma</taxon>
    </lineage>
</organism>
<evidence type="ECO:0000313" key="5">
    <source>
        <dbReference type="Proteomes" id="UP001174694"/>
    </source>
</evidence>
<evidence type="ECO:0000256" key="3">
    <source>
        <dbReference type="ARBA" id="ARBA00023002"/>
    </source>
</evidence>
<dbReference type="Proteomes" id="UP001174694">
    <property type="component" value="Unassembled WGS sequence"/>
</dbReference>
<evidence type="ECO:0000313" key="4">
    <source>
        <dbReference type="EMBL" id="KAJ9156470.1"/>
    </source>
</evidence>
<dbReference type="AlphaFoldDB" id="A0AA38S572"/>
<proteinExistence type="predicted"/>
<dbReference type="CDD" id="cd04730">
    <property type="entry name" value="NPD_like"/>
    <property type="match status" value="1"/>
</dbReference>
<dbReference type="Gene3D" id="3.20.20.70">
    <property type="entry name" value="Aldolase class I"/>
    <property type="match status" value="1"/>
</dbReference>
<keyword evidence="1" id="KW-0285">Flavoprotein</keyword>
<dbReference type="SUPFAM" id="SSF51412">
    <property type="entry name" value="Inosine monophosphate dehydrogenase (IMPDH)"/>
    <property type="match status" value="1"/>
</dbReference>
<keyword evidence="5" id="KW-1185">Reference proteome</keyword>
<evidence type="ECO:0000256" key="2">
    <source>
        <dbReference type="ARBA" id="ARBA00022643"/>
    </source>
</evidence>
<sequence length="398" mass="41952">MAPKEEPQLSRLQTWFPNTKRPVIISAPMLNASNGTLAAQVSKAGGFGIIPGGADFTPGSAQLAAVETELITARSVLGLSELTLTPIPVGVGFITASPSVAQFAETALPILEKHMPQAVWLFAPNPDAGPSSAAAGGGGEDQAQQQGTHARLIPLLRDRGFKVFVQVGTVAAARQAVRDGADVVVAQGTDAGGHQFASGASVVSLVPEVRAMLDGEFPDKELVLVAAGGISHPSSVVAALALGAEAAVMGTRFLVANEASTPEWRRKLLLETKDGGASTIKSTFHDDVQGTKLWPSMYDGRAIIGESYKDHVEGLSLEENAKKHAEAKEAGESSRLITWAGTGVGLVNEAIPAGDIVRNTREGAKQQLQKLRLEFDDGEEKHEKSWIKELGHTLYKHR</sequence>
<dbReference type="PANTHER" id="PTHR32332:SF34">
    <property type="entry name" value="2-NITROPROPANE DIOXYGENASE FAMILY, PUTATIVE-RELATED"/>
    <property type="match status" value="1"/>
</dbReference>
<protein>
    <submittedName>
        <fullName evidence="4">Nitronate monooxygenase</fullName>
    </submittedName>
</protein>
<accession>A0AA38S572</accession>
<dbReference type="PANTHER" id="PTHR32332">
    <property type="entry name" value="2-NITROPROPANE DIOXYGENASE"/>
    <property type="match status" value="1"/>
</dbReference>